<dbReference type="SMART" id="SM00409">
    <property type="entry name" value="IG"/>
    <property type="match status" value="6"/>
</dbReference>
<evidence type="ECO:0000256" key="14">
    <source>
        <dbReference type="ARBA" id="ARBA00023319"/>
    </source>
</evidence>
<comment type="subunit">
    <text evidence="16">Interacts with SHTN1; the interaction occurs in axonal growth cones. Interacts with isoform 2 of BSG.</text>
</comment>
<dbReference type="InterPro" id="IPR003598">
    <property type="entry name" value="Ig_sub2"/>
</dbReference>
<dbReference type="Proteomes" id="UP000189705">
    <property type="component" value="Unplaced"/>
</dbReference>
<dbReference type="STRING" id="38654.A0A3Q0HBT8"/>
<dbReference type="Pfam" id="PF13927">
    <property type="entry name" value="Ig_3"/>
    <property type="match status" value="3"/>
</dbReference>
<evidence type="ECO:0000256" key="1">
    <source>
        <dbReference type="ARBA" id="ARBA00004251"/>
    </source>
</evidence>
<evidence type="ECO:0000256" key="19">
    <source>
        <dbReference type="SAM" id="Phobius"/>
    </source>
</evidence>
<dbReference type="FunFam" id="2.60.40.10:FF:000347">
    <property type="entry name" value="Neuronal cell adhesion molecule"/>
    <property type="match status" value="1"/>
</dbReference>
<dbReference type="Pfam" id="PF13882">
    <property type="entry name" value="Bravo_FIGEY"/>
    <property type="match status" value="1"/>
</dbReference>
<dbReference type="KEGG" id="asn:102384802"/>
<evidence type="ECO:0000256" key="2">
    <source>
        <dbReference type="ARBA" id="ARBA00004624"/>
    </source>
</evidence>
<dbReference type="FunFam" id="2.60.40.10:FF:000038">
    <property type="entry name" value="Neuronal cell adhesion molecule"/>
    <property type="match status" value="1"/>
</dbReference>
<dbReference type="PANTHER" id="PTHR44170">
    <property type="entry name" value="PROTEIN SIDEKICK"/>
    <property type="match status" value="1"/>
</dbReference>
<feature type="domain" description="Ig-like" evidence="20">
    <location>
        <begin position="90"/>
        <end position="182"/>
    </location>
</feature>
<dbReference type="SMART" id="SM00060">
    <property type="entry name" value="FN3"/>
    <property type="match status" value="5"/>
</dbReference>
<keyword evidence="6" id="KW-0732">Signal</keyword>
<evidence type="ECO:0000256" key="5">
    <source>
        <dbReference type="ARBA" id="ARBA00022692"/>
    </source>
</evidence>
<dbReference type="FunFam" id="2.60.40.10:FF:000028">
    <property type="entry name" value="Neuronal cell adhesion molecule"/>
    <property type="match status" value="1"/>
</dbReference>
<keyword evidence="13" id="KW-0966">Cell projection</keyword>
<feature type="domain" description="Fibronectin type-III" evidence="21">
    <location>
        <begin position="1087"/>
        <end position="1183"/>
    </location>
</feature>
<keyword evidence="22" id="KW-1185">Reference proteome</keyword>
<proteinExistence type="inferred from homology"/>
<evidence type="ECO:0000256" key="11">
    <source>
        <dbReference type="ARBA" id="ARBA00023157"/>
    </source>
</evidence>
<feature type="compositionally biased region" description="Low complexity" evidence="18">
    <location>
        <begin position="1264"/>
        <end position="1277"/>
    </location>
</feature>
<dbReference type="PANTHER" id="PTHR44170:SF44">
    <property type="entry name" value="L1 CELL ADHESION MOLECULE"/>
    <property type="match status" value="1"/>
</dbReference>
<protein>
    <recommendedName>
        <fullName evidence="17">Neural cell adhesion molecule L1</fullName>
    </recommendedName>
</protein>
<dbReference type="GeneID" id="102384802"/>
<feature type="compositionally biased region" description="Basic and acidic residues" evidence="18">
    <location>
        <begin position="1225"/>
        <end position="1260"/>
    </location>
</feature>
<feature type="domain" description="Fibronectin type-III" evidence="21">
    <location>
        <begin position="987"/>
        <end position="1083"/>
    </location>
</feature>
<evidence type="ECO:0000259" key="20">
    <source>
        <dbReference type="PROSITE" id="PS50835"/>
    </source>
</evidence>
<dbReference type="GO" id="GO:0007420">
    <property type="term" value="P:brain development"/>
    <property type="evidence" value="ECO:0007669"/>
    <property type="project" value="TreeGrafter"/>
</dbReference>
<dbReference type="InterPro" id="IPR003599">
    <property type="entry name" value="Ig_sub"/>
</dbReference>
<comment type="function">
    <text evidence="15">Neural cell adhesion molecule involved in the dynamics of cell adhesion and in the generation of transmembrane signals at tyrosine kinase receptors. During brain development, critical in multiple processes, including neuronal migration, axonal growth and fasciculation, and synaptogenesis. In the mature brain, plays a role in the dynamics of neuronal structure and function, including synaptic plasticity.</text>
</comment>
<gene>
    <name evidence="23" type="primary">L1CAM</name>
</gene>
<keyword evidence="8" id="KW-0130">Cell adhesion</keyword>
<dbReference type="InterPro" id="IPR007110">
    <property type="entry name" value="Ig-like_dom"/>
</dbReference>
<dbReference type="FunCoup" id="A0A3Q0HBT8">
    <property type="interactions" value="33"/>
</dbReference>
<dbReference type="GO" id="GO:0030426">
    <property type="term" value="C:growth cone"/>
    <property type="evidence" value="ECO:0007669"/>
    <property type="project" value="UniProtKB-SubCell"/>
</dbReference>
<evidence type="ECO:0000256" key="18">
    <source>
        <dbReference type="SAM" id="MobiDB-lite"/>
    </source>
</evidence>
<evidence type="ECO:0000256" key="8">
    <source>
        <dbReference type="ARBA" id="ARBA00022889"/>
    </source>
</evidence>
<feature type="region of interest" description="Disordered" evidence="18">
    <location>
        <begin position="1225"/>
        <end position="1330"/>
    </location>
</feature>
<evidence type="ECO:0000259" key="21">
    <source>
        <dbReference type="PROSITE" id="PS50853"/>
    </source>
</evidence>
<feature type="domain" description="Ig-like" evidence="20">
    <location>
        <begin position="568"/>
        <end position="663"/>
    </location>
</feature>
<keyword evidence="4" id="KW-1003">Cell membrane</keyword>
<dbReference type="SUPFAM" id="SSF49265">
    <property type="entry name" value="Fibronectin type III"/>
    <property type="match status" value="3"/>
</dbReference>
<evidence type="ECO:0000256" key="4">
    <source>
        <dbReference type="ARBA" id="ARBA00022475"/>
    </source>
</evidence>
<keyword evidence="14" id="KW-0393">Immunoglobulin domain</keyword>
<dbReference type="GO" id="GO:0098632">
    <property type="term" value="F:cell-cell adhesion mediator activity"/>
    <property type="evidence" value="ECO:0007669"/>
    <property type="project" value="TreeGrafter"/>
</dbReference>
<feature type="domain" description="Fibronectin type-III" evidence="21">
    <location>
        <begin position="869"/>
        <end position="983"/>
    </location>
</feature>
<dbReference type="InterPro" id="IPR003961">
    <property type="entry name" value="FN3_dom"/>
</dbReference>
<organism evidence="22 23">
    <name type="scientific">Alligator sinensis</name>
    <name type="common">Chinese alligator</name>
    <dbReference type="NCBI Taxonomy" id="38654"/>
    <lineage>
        <taxon>Eukaryota</taxon>
        <taxon>Metazoa</taxon>
        <taxon>Chordata</taxon>
        <taxon>Craniata</taxon>
        <taxon>Vertebrata</taxon>
        <taxon>Euteleostomi</taxon>
        <taxon>Archelosauria</taxon>
        <taxon>Archosauria</taxon>
        <taxon>Crocodylia</taxon>
        <taxon>Alligatoridae</taxon>
        <taxon>Alligatorinae</taxon>
        <taxon>Alligator</taxon>
    </lineage>
</organism>
<dbReference type="GO" id="GO:0007411">
    <property type="term" value="P:axon guidance"/>
    <property type="evidence" value="ECO:0007669"/>
    <property type="project" value="TreeGrafter"/>
</dbReference>
<dbReference type="FunFam" id="2.60.40.10:FF:000367">
    <property type="entry name" value="Neural cell adhesion molecule L1-like protein"/>
    <property type="match status" value="1"/>
</dbReference>
<keyword evidence="10 19" id="KW-0472">Membrane</keyword>
<dbReference type="GO" id="GO:0005886">
    <property type="term" value="C:plasma membrane"/>
    <property type="evidence" value="ECO:0007669"/>
    <property type="project" value="UniProtKB-SubCell"/>
</dbReference>
<dbReference type="Gene3D" id="2.60.40.10">
    <property type="entry name" value="Immunoglobulins"/>
    <property type="match status" value="11"/>
</dbReference>
<dbReference type="GO" id="GO:0009986">
    <property type="term" value="C:cell surface"/>
    <property type="evidence" value="ECO:0007669"/>
    <property type="project" value="UniProtKB-ARBA"/>
</dbReference>
<evidence type="ECO:0000256" key="16">
    <source>
        <dbReference type="ARBA" id="ARBA00063896"/>
    </source>
</evidence>
<dbReference type="FunFam" id="2.60.40.10:FF:000057">
    <property type="entry name" value="neural cell adhesion molecule L1"/>
    <property type="match status" value="1"/>
</dbReference>
<feature type="domain" description="Fibronectin type-III" evidence="21">
    <location>
        <begin position="670"/>
        <end position="766"/>
    </location>
</feature>
<dbReference type="InterPro" id="IPR013098">
    <property type="entry name" value="Ig_I-set"/>
</dbReference>
<accession>A0A3Q0HBT8</accession>
<sequence length="1330" mass="144450">MSALPPALVPRAVFRGWKGCRLSPGVQPPSSGPGSSQLLAPAHPTPGTMAPPKDIRGLLGPFLLLLLLLPQGPSLTIPKEYKRPNLLQPPELMEEPPERVVVFPSDDVVLKCEATGNPPVTFRWTRDGQLFEPGREPGTSLVPDTGTLLINGTQAPRYQGVFRCLADNRLGTALSRQARLIATGTPQWPKEKVTPVEVEEGASVVLPCDPPPSAVLPRIYWLNSRIMHIAQDARVNMGQDGYLYFAHAVPSDSHPDYICHAHFLSPRTIIQKEPITLRVTPSNALKHRPPQLLVPRGESSAYVALQGGTLLLECIPEGFPTPTVEWLRLNGPLPAERVSLENFQRTLQIQAVAEEDDGEYQCVARNSQGSTRHTFSVTVEAAPYWVRRPQSGIYAPGENVRLVCDVYGKPKPQVTWRMNGIPLEEVDADPRRTVRGGTLILAQVEPNDTQVMQCEAGNRHGRLLANAYVHVLELPAQILTTDGLQYTVVENSSAWLHCHPFGAPAPALTWLTEAQAPALGLDRAFIFTNGTLWLSSAQLSDTGTYTCHAHNTHGNTSITAHLAVKVATRVELTPRSATVKKGETVTFVCKAQADPSLSPATLSWDRDGQPLRETPDSDRLVLEPQGAGTEVLTVAGADYWDQGRLRCQARTELDVVEAEAMLRVVGRPGPVSELQVSELEAGRWVTLSWTPGDEHNSPVEKFVVELEEQMFSPGQWREAAVVPPVPPQTRLALSPHGRYRLRVLGANAYGRGVPGTPSTPITTPPAAPDRFPAGLHGEGNQTDNMIITWEPLPPEDWNAPELSYRVQWRPAGDGGLWAEAMVTAPPVVVTPTPTFTPYDLRLQALNPAGKGPETPPTLGYSGEDVPLAYPENVGIELINSTSVLVSWILSSHEGLRGHLHGYWVRYWREGTAVNQGHRETPPRASEQELEAREKLEMRVLGRATQAVLGGLRPWSHYVVAVAVLNGRGAGPFSEEMHFNTPEGVPGPPTWLRLQRVSDSELALSWAPPRHPNGLLTAYELHYRPVSSPANASAPVAVSFLPEQLNVTLQLPAPQAHFRFALRACTRAGPGEPVVRLGSTAPEPVLPNLDNVSVVQVGNDFSVLSWTPSGAQRNVEFEVQFQAKTTAETWQEHWEVSGRANSTHGSYHLRNLQPGTAYWVQFVGRNHSGEHVPFWRGDIHTNGTVILVQSVTSQGWFIGFISAIVLLLLVLLGLCLVKRSKGGKYSVKDKEDTQGDSEARPMKDETFGEYRCGDGEAEEKGLGSSGASLSGAGPALGSDDSLADYGGSGDVHFAEDGSFIGQYSGQAPHEAPAPDGSSGPPSPGRPPPGLE</sequence>
<comment type="similarity">
    <text evidence="3">Belongs to the immunoglobulin superfamily. L1/neurofascin/NgCAM family.</text>
</comment>
<evidence type="ECO:0000256" key="7">
    <source>
        <dbReference type="ARBA" id="ARBA00022737"/>
    </source>
</evidence>
<evidence type="ECO:0000256" key="3">
    <source>
        <dbReference type="ARBA" id="ARBA00008588"/>
    </source>
</evidence>
<feature type="compositionally biased region" description="Pro residues" evidence="18">
    <location>
        <begin position="1319"/>
        <end position="1330"/>
    </location>
</feature>
<dbReference type="FunFam" id="2.60.40.10:FF:000357">
    <property type="entry name" value="Fc receptor like 1"/>
    <property type="match status" value="1"/>
</dbReference>
<keyword evidence="11" id="KW-1015">Disulfide bond</keyword>
<dbReference type="FunFam" id="2.60.40.10:FF:000005">
    <property type="entry name" value="Neuronal cell adhesion molecule"/>
    <property type="match status" value="1"/>
</dbReference>
<dbReference type="InterPro" id="IPR036116">
    <property type="entry name" value="FN3_sf"/>
</dbReference>
<keyword evidence="5 19" id="KW-0812">Transmembrane</keyword>
<dbReference type="PROSITE" id="PS50835">
    <property type="entry name" value="IG_LIKE"/>
    <property type="match status" value="6"/>
</dbReference>
<name>A0A3Q0HBT8_ALLSI</name>
<dbReference type="InParanoid" id="A0A3Q0HBT8"/>
<feature type="domain" description="Ig-like" evidence="20">
    <location>
        <begin position="383"/>
        <end position="470"/>
    </location>
</feature>
<dbReference type="InterPro" id="IPR013783">
    <property type="entry name" value="Ig-like_fold"/>
</dbReference>
<feature type="domain" description="Fibronectin type-III" evidence="21">
    <location>
        <begin position="771"/>
        <end position="864"/>
    </location>
</feature>
<evidence type="ECO:0000256" key="13">
    <source>
        <dbReference type="ARBA" id="ARBA00023273"/>
    </source>
</evidence>
<comment type="subcellular location">
    <subcellularLocation>
        <location evidence="1">Cell membrane</location>
        <topology evidence="1">Single-pass type I membrane protein</topology>
    </subcellularLocation>
    <subcellularLocation>
        <location evidence="2">Cell projection</location>
        <location evidence="2">Growth cone</location>
    </subcellularLocation>
</comment>
<dbReference type="InterPro" id="IPR036179">
    <property type="entry name" value="Ig-like_dom_sf"/>
</dbReference>
<evidence type="ECO:0000256" key="17">
    <source>
        <dbReference type="ARBA" id="ARBA00074488"/>
    </source>
</evidence>
<evidence type="ECO:0000256" key="9">
    <source>
        <dbReference type="ARBA" id="ARBA00022989"/>
    </source>
</evidence>
<reference evidence="23" key="1">
    <citation type="submission" date="2025-08" db="UniProtKB">
        <authorList>
            <consortium name="RefSeq"/>
        </authorList>
    </citation>
    <scope>IDENTIFICATION</scope>
</reference>
<dbReference type="InterPro" id="IPR026966">
    <property type="entry name" value="Neurofascin/L1/NrCAM_C"/>
</dbReference>
<feature type="domain" description="Ig-like" evidence="20">
    <location>
        <begin position="290"/>
        <end position="378"/>
    </location>
</feature>
<evidence type="ECO:0000256" key="10">
    <source>
        <dbReference type="ARBA" id="ARBA00023136"/>
    </source>
</evidence>
<evidence type="ECO:0000313" key="22">
    <source>
        <dbReference type="Proteomes" id="UP000189705"/>
    </source>
</evidence>
<dbReference type="CTD" id="3897"/>
<keyword evidence="7" id="KW-0677">Repeat</keyword>
<feature type="domain" description="Ig-like" evidence="20">
    <location>
        <begin position="189"/>
        <end position="276"/>
    </location>
</feature>
<dbReference type="SMART" id="SM00408">
    <property type="entry name" value="IGc2"/>
    <property type="match status" value="5"/>
</dbReference>
<feature type="domain" description="Ig-like" evidence="20">
    <location>
        <begin position="475"/>
        <end position="563"/>
    </location>
</feature>
<dbReference type="PROSITE" id="PS50853">
    <property type="entry name" value="FN3"/>
    <property type="match status" value="5"/>
</dbReference>
<evidence type="ECO:0000256" key="12">
    <source>
        <dbReference type="ARBA" id="ARBA00023180"/>
    </source>
</evidence>
<evidence type="ECO:0000256" key="6">
    <source>
        <dbReference type="ARBA" id="ARBA00022729"/>
    </source>
</evidence>
<dbReference type="FunFam" id="2.60.40.10:FF:000078">
    <property type="entry name" value="Neuronal cell adhesion molecule"/>
    <property type="match status" value="1"/>
</dbReference>
<feature type="transmembrane region" description="Helical" evidence="19">
    <location>
        <begin position="1195"/>
        <end position="1216"/>
    </location>
</feature>
<feature type="compositionally biased region" description="Low complexity" evidence="18">
    <location>
        <begin position="32"/>
        <end position="41"/>
    </location>
</feature>
<dbReference type="SUPFAM" id="SSF48726">
    <property type="entry name" value="Immunoglobulin"/>
    <property type="match status" value="6"/>
</dbReference>
<evidence type="ECO:0000256" key="15">
    <source>
        <dbReference type="ARBA" id="ARBA00060042"/>
    </source>
</evidence>
<dbReference type="Pfam" id="PF07679">
    <property type="entry name" value="I-set"/>
    <property type="match status" value="2"/>
</dbReference>
<keyword evidence="9 19" id="KW-1133">Transmembrane helix</keyword>
<dbReference type="RefSeq" id="XP_025069506.1">
    <property type="nucleotide sequence ID" value="XM_025213721.1"/>
</dbReference>
<dbReference type="CDD" id="cd00063">
    <property type="entry name" value="FN3"/>
    <property type="match status" value="5"/>
</dbReference>
<keyword evidence="12" id="KW-0325">Glycoprotein</keyword>
<evidence type="ECO:0000313" key="23">
    <source>
        <dbReference type="RefSeq" id="XP_025069506.1"/>
    </source>
</evidence>
<feature type="region of interest" description="Disordered" evidence="18">
    <location>
        <begin position="24"/>
        <end position="51"/>
    </location>
</feature>
<dbReference type="Pfam" id="PF00041">
    <property type="entry name" value="fn3"/>
    <property type="match status" value="4"/>
</dbReference>